<sequence length="300" mass="33835">MAANPDLNLGPFAQDRDVAQLLASVLEGQVQQVEAVQRLGNNLQIMCQNQQVAHDQWRNRHQRGLCAPLPLIRNCLHWLDDPSAPRENNILGDIDFAYGPLEDICDLILAELGCEELEGDEDGPGLDLEDNGMVGAGASRHNSYGPGDGQHCVGPIRPTGHAIQRHRPYTLSSQPRQNNFFEVLLNFDDRTFCILYRMLQATFWSVIDLIWQNEVFINWGWREQCPVYHQLAVFLIKYGSMGTWSTFMGLLTLVGKGTVPLYCEQVVYAIRDFGLTCVGWPNAEWKEEIKAAFMELCGLD</sequence>
<evidence type="ECO:0000313" key="2">
    <source>
        <dbReference type="Proteomes" id="UP000383932"/>
    </source>
</evidence>
<dbReference type="OrthoDB" id="3233403at2759"/>
<reference evidence="1 2" key="1">
    <citation type="journal article" date="2019" name="Fungal Biol. Biotechnol.">
        <title>Draft genome sequence of fastidious pathogen Ceratobasidium theobromae, which causes vascular-streak dieback in Theobroma cacao.</title>
        <authorList>
            <person name="Ali S.S."/>
            <person name="Asman A."/>
            <person name="Shao J."/>
            <person name="Firmansyah A.P."/>
            <person name="Susilo A.W."/>
            <person name="Rosmana A."/>
            <person name="McMahon P."/>
            <person name="Junaid M."/>
            <person name="Guest D."/>
            <person name="Kheng T.Y."/>
            <person name="Meinhardt L.W."/>
            <person name="Bailey B.A."/>
        </authorList>
    </citation>
    <scope>NUCLEOTIDE SEQUENCE [LARGE SCALE GENOMIC DNA]</scope>
    <source>
        <strain evidence="1 2">CT2</strain>
    </source>
</reference>
<proteinExistence type="predicted"/>
<dbReference type="Proteomes" id="UP000383932">
    <property type="component" value="Unassembled WGS sequence"/>
</dbReference>
<dbReference type="EMBL" id="SSOP01000943">
    <property type="protein sequence ID" value="KAB5587601.1"/>
    <property type="molecule type" value="Genomic_DNA"/>
</dbReference>
<comment type="caution">
    <text evidence="1">The sequence shown here is derived from an EMBL/GenBank/DDBJ whole genome shotgun (WGS) entry which is preliminary data.</text>
</comment>
<organism evidence="1 2">
    <name type="scientific">Ceratobasidium theobromae</name>
    <dbReference type="NCBI Taxonomy" id="1582974"/>
    <lineage>
        <taxon>Eukaryota</taxon>
        <taxon>Fungi</taxon>
        <taxon>Dikarya</taxon>
        <taxon>Basidiomycota</taxon>
        <taxon>Agaricomycotina</taxon>
        <taxon>Agaricomycetes</taxon>
        <taxon>Cantharellales</taxon>
        <taxon>Ceratobasidiaceae</taxon>
        <taxon>Ceratobasidium</taxon>
    </lineage>
</organism>
<dbReference type="AlphaFoldDB" id="A0A5N5Q845"/>
<protein>
    <submittedName>
        <fullName evidence="1">Uncharacterized protein</fullName>
    </submittedName>
</protein>
<keyword evidence="2" id="KW-1185">Reference proteome</keyword>
<name>A0A5N5Q845_9AGAM</name>
<gene>
    <name evidence="1" type="ORF">CTheo_8960</name>
</gene>
<evidence type="ECO:0000313" key="1">
    <source>
        <dbReference type="EMBL" id="KAB5587601.1"/>
    </source>
</evidence>
<accession>A0A5N5Q845</accession>